<comment type="subcellular location">
    <subcellularLocation>
        <location evidence="1">Endomembrane system</location>
    </subcellularLocation>
</comment>
<comment type="similarity">
    <text evidence="2">Belongs to the P2X receptor family.</text>
</comment>
<organism evidence="11 12">
    <name type="scientific">Pseudonaja textilis</name>
    <name type="common">Eastern brown snake</name>
    <dbReference type="NCBI Taxonomy" id="8673"/>
    <lineage>
        <taxon>Eukaryota</taxon>
        <taxon>Metazoa</taxon>
        <taxon>Chordata</taxon>
        <taxon>Craniata</taxon>
        <taxon>Vertebrata</taxon>
        <taxon>Euteleostomi</taxon>
        <taxon>Lepidosauria</taxon>
        <taxon>Squamata</taxon>
        <taxon>Bifurcata</taxon>
        <taxon>Unidentata</taxon>
        <taxon>Episquamata</taxon>
        <taxon>Toxicofera</taxon>
        <taxon>Serpentes</taxon>
        <taxon>Colubroidea</taxon>
        <taxon>Elapidae</taxon>
        <taxon>Hydrophiinae</taxon>
        <taxon>Pseudonaja</taxon>
    </lineage>
</organism>
<dbReference type="GO" id="GO:0005886">
    <property type="term" value="C:plasma membrane"/>
    <property type="evidence" value="ECO:0007669"/>
    <property type="project" value="InterPro"/>
</dbReference>
<dbReference type="AlphaFoldDB" id="A0A670Y723"/>
<keyword evidence="12" id="KW-1185">Reference proteome</keyword>
<dbReference type="GO" id="GO:0004931">
    <property type="term" value="F:extracellularly ATP-gated monoatomic cation channel activity"/>
    <property type="evidence" value="ECO:0007669"/>
    <property type="project" value="InterPro"/>
</dbReference>
<evidence type="ECO:0000256" key="9">
    <source>
        <dbReference type="ARBA" id="ARBA00023303"/>
    </source>
</evidence>
<dbReference type="Pfam" id="PF00864">
    <property type="entry name" value="P2X_receptor"/>
    <property type="match status" value="1"/>
</dbReference>
<keyword evidence="5 10" id="KW-1133">Transmembrane helix</keyword>
<dbReference type="PANTHER" id="PTHR10125:SF9">
    <property type="entry name" value="P2X PURINOCEPTOR 1"/>
    <property type="match status" value="1"/>
</dbReference>
<dbReference type="GO" id="GO:0098794">
    <property type="term" value="C:postsynapse"/>
    <property type="evidence" value="ECO:0007669"/>
    <property type="project" value="GOC"/>
</dbReference>
<dbReference type="GO" id="GO:0001614">
    <property type="term" value="F:purinergic nucleotide receptor activity"/>
    <property type="evidence" value="ECO:0007669"/>
    <property type="project" value="InterPro"/>
</dbReference>
<dbReference type="PANTHER" id="PTHR10125">
    <property type="entry name" value="P2X PURINOCEPTOR"/>
    <property type="match status" value="1"/>
</dbReference>
<dbReference type="FunFam" id="1.10.287.940:FF:000005">
    <property type="entry name" value="P2X purinoceptor"/>
    <property type="match status" value="1"/>
</dbReference>
<evidence type="ECO:0000313" key="12">
    <source>
        <dbReference type="Proteomes" id="UP000472273"/>
    </source>
</evidence>
<evidence type="ECO:0000256" key="5">
    <source>
        <dbReference type="ARBA" id="ARBA00022989"/>
    </source>
</evidence>
<keyword evidence="4 10" id="KW-0812">Transmembrane</keyword>
<keyword evidence="9" id="KW-0407">Ion channel</keyword>
<dbReference type="PRINTS" id="PR01308">
    <property type="entry name" value="P2X1RECEPTOR"/>
</dbReference>
<feature type="transmembrane region" description="Helical" evidence="10">
    <location>
        <begin position="120"/>
        <end position="146"/>
    </location>
</feature>
<evidence type="ECO:0000256" key="3">
    <source>
        <dbReference type="ARBA" id="ARBA00022448"/>
    </source>
</evidence>
<reference evidence="11" key="2">
    <citation type="submission" date="2025-09" db="UniProtKB">
        <authorList>
            <consortium name="Ensembl"/>
        </authorList>
    </citation>
    <scope>IDENTIFICATION</scope>
</reference>
<dbReference type="Gene3D" id="2.60.490.10">
    <property type="entry name" value="atp-gated p2x4 ion channel domain"/>
    <property type="match status" value="1"/>
</dbReference>
<evidence type="ECO:0000256" key="10">
    <source>
        <dbReference type="SAM" id="Phobius"/>
    </source>
</evidence>
<sequence length="308" mass="34955">MGHKFTEKISSFLFEYDTPRMVLVHNKKVGLTFRLIQLVVLTYIIGWVFLYEKGYQSKDGIINSVSVKLKGIAVTNISGMGPYLWDVADYVFPPQGDSSFVVMTNFIITRGQKQETCPGVCSSACFILVSKAIFIHFLTILFSGIMTGKCVDFSHTQKTCEIFGWCPVEIDDNIPNPPLLLEAGKFTLFIKNSITFPKFGVSRRNLVEQISERYLKKCVYHKDKDPLCPVFKLGYMVEESGQNFSQVGGIVGITINWDCDFDWPLKYCVPVYKFHRLYSENSNVSPGYNFRKEISGNQSQKPGSPMEI</sequence>
<keyword evidence="8" id="KW-1071">Ligand-gated ion channel</keyword>
<keyword evidence="6" id="KW-0406">Ion transport</keyword>
<keyword evidence="3" id="KW-0813">Transport</keyword>
<gene>
    <name evidence="11" type="primary">P2RX1</name>
</gene>
<dbReference type="Gene3D" id="1.10.287.940">
    <property type="entry name" value="atp-gated p2x4 ion channel"/>
    <property type="match status" value="1"/>
</dbReference>
<evidence type="ECO:0000256" key="4">
    <source>
        <dbReference type="ARBA" id="ARBA00022692"/>
    </source>
</evidence>
<name>A0A670Y723_PSETE</name>
<evidence type="ECO:0000256" key="6">
    <source>
        <dbReference type="ARBA" id="ARBA00023065"/>
    </source>
</evidence>
<proteinExistence type="inferred from homology"/>
<dbReference type="InterPro" id="IPR059116">
    <property type="entry name" value="P2X_receptor"/>
</dbReference>
<dbReference type="Proteomes" id="UP000472273">
    <property type="component" value="Unplaced"/>
</dbReference>
<dbReference type="PRINTS" id="PR01307">
    <property type="entry name" value="P2XRECEPTOR"/>
</dbReference>
<dbReference type="GO" id="GO:0033198">
    <property type="term" value="P:response to ATP"/>
    <property type="evidence" value="ECO:0007669"/>
    <property type="project" value="InterPro"/>
</dbReference>
<evidence type="ECO:0000256" key="2">
    <source>
        <dbReference type="ARBA" id="ARBA00009848"/>
    </source>
</evidence>
<dbReference type="NCBIfam" id="TIGR00863">
    <property type="entry name" value="P2X"/>
    <property type="match status" value="1"/>
</dbReference>
<evidence type="ECO:0000313" key="11">
    <source>
        <dbReference type="Ensembl" id="ENSPTXP00000005152.1"/>
    </source>
</evidence>
<dbReference type="InterPro" id="IPR003044">
    <property type="entry name" value="P2X1_purnocptor"/>
</dbReference>
<keyword evidence="7 10" id="KW-0472">Membrane</keyword>
<feature type="transmembrane region" description="Helical" evidence="10">
    <location>
        <begin position="31"/>
        <end position="51"/>
    </location>
</feature>
<evidence type="ECO:0000256" key="8">
    <source>
        <dbReference type="ARBA" id="ARBA00023286"/>
    </source>
</evidence>
<dbReference type="InterPro" id="IPR027309">
    <property type="entry name" value="P2X_extracellular_dom_sf"/>
</dbReference>
<dbReference type="GO" id="GO:0070588">
    <property type="term" value="P:calcium ion transmembrane transport"/>
    <property type="evidence" value="ECO:0007669"/>
    <property type="project" value="TreeGrafter"/>
</dbReference>
<dbReference type="GO" id="GO:0012505">
    <property type="term" value="C:endomembrane system"/>
    <property type="evidence" value="ECO:0007669"/>
    <property type="project" value="UniProtKB-SubCell"/>
</dbReference>
<evidence type="ECO:0000256" key="7">
    <source>
        <dbReference type="ARBA" id="ARBA00023136"/>
    </source>
</evidence>
<accession>A0A670Y723</accession>
<dbReference type="Ensembl" id="ENSPTXT00000005306.1">
    <property type="protein sequence ID" value="ENSPTXP00000005152.1"/>
    <property type="gene ID" value="ENSPTXG00000003718.1"/>
</dbReference>
<evidence type="ECO:0000256" key="1">
    <source>
        <dbReference type="ARBA" id="ARBA00004308"/>
    </source>
</evidence>
<dbReference type="GO" id="GO:0005524">
    <property type="term" value="F:ATP binding"/>
    <property type="evidence" value="ECO:0007669"/>
    <property type="project" value="InterPro"/>
</dbReference>
<dbReference type="GeneTree" id="ENSGT01020000230351"/>
<protein>
    <submittedName>
        <fullName evidence="11">Purinergic receptor P2X 1</fullName>
    </submittedName>
</protein>
<dbReference type="InterPro" id="IPR001429">
    <property type="entry name" value="P2X_purnocptor"/>
</dbReference>
<reference evidence="11" key="1">
    <citation type="submission" date="2025-08" db="UniProtKB">
        <authorList>
            <consortium name="Ensembl"/>
        </authorList>
    </citation>
    <scope>IDENTIFICATION</scope>
</reference>